<evidence type="ECO:0000313" key="2">
    <source>
        <dbReference type="EMBL" id="KPQ36229.1"/>
    </source>
</evidence>
<keyword evidence="1" id="KW-1133">Transmembrane helix</keyword>
<reference evidence="2 3" key="1">
    <citation type="submission" date="2015-09" db="EMBL/GenBank/DDBJ databases">
        <title>Identification and resolution of microdiversity through metagenomic sequencing of parallel consortia.</title>
        <authorList>
            <person name="Nelson W.C."/>
            <person name="Romine M.F."/>
            <person name="Lindemann S.R."/>
        </authorList>
    </citation>
    <scope>NUCLEOTIDE SEQUENCE [LARGE SCALE GENOMIC DNA]</scope>
    <source>
        <strain evidence="2">Ana</strain>
    </source>
</reference>
<feature type="transmembrane region" description="Helical" evidence="1">
    <location>
        <begin position="55"/>
        <end position="78"/>
    </location>
</feature>
<sequence length="276" mass="29130">MQKSEHSALGTLVRQWVTVVAVLMAIAVNAISNIYPPAGKNTGEVSNTILGGVLITPAGYAFAIWGLIYLALIAYSLYQALPANRHNAAIAKVSWGLVGACVLQIAWIYVFLTFQFWGSVVLMAGILGCLIFSYLATRTLRPTRQIRWLVQAPISVYFGWITVAAVVNVAGALYAMKIPAGTVSEYVGTVEASAGGIALTVAMLCVSAAISATIAFRYGDAAYPAVTVWALCAIALKHADTLPIRSVVSVVSVMLAIGLSALIVRVVVTGQGRPSR</sequence>
<dbReference type="AlphaFoldDB" id="A0A0P7ZMI4"/>
<dbReference type="Proteomes" id="UP000050465">
    <property type="component" value="Unassembled WGS sequence"/>
</dbReference>
<evidence type="ECO:0000256" key="1">
    <source>
        <dbReference type="SAM" id="Phobius"/>
    </source>
</evidence>
<dbReference type="Gene3D" id="1.20.1260.100">
    <property type="entry name" value="TspO/MBR protein"/>
    <property type="match status" value="1"/>
</dbReference>
<feature type="transmembrane region" description="Helical" evidence="1">
    <location>
        <begin position="116"/>
        <end position="136"/>
    </location>
</feature>
<feature type="transmembrane region" description="Helical" evidence="1">
    <location>
        <begin position="194"/>
        <end position="214"/>
    </location>
</feature>
<feature type="transmembrane region" description="Helical" evidence="1">
    <location>
        <begin position="12"/>
        <end position="35"/>
    </location>
</feature>
<organism evidence="2 3">
    <name type="scientific">Phormidesmis priestleyi Ana</name>
    <dbReference type="NCBI Taxonomy" id="1666911"/>
    <lineage>
        <taxon>Bacteria</taxon>
        <taxon>Bacillati</taxon>
        <taxon>Cyanobacteriota</taxon>
        <taxon>Cyanophyceae</taxon>
        <taxon>Leptolyngbyales</taxon>
        <taxon>Leptolyngbyaceae</taxon>
        <taxon>Phormidesmis</taxon>
    </lineage>
</organism>
<dbReference type="EMBL" id="LJZR01000007">
    <property type="protein sequence ID" value="KPQ36229.1"/>
    <property type="molecule type" value="Genomic_DNA"/>
</dbReference>
<gene>
    <name evidence="2" type="ORF">HLUCCA11_06770</name>
</gene>
<name>A0A0P7ZMI4_9CYAN</name>
<dbReference type="PANTHER" id="PTHR33802:SF1">
    <property type="entry name" value="XK-RELATED PROTEIN"/>
    <property type="match status" value="1"/>
</dbReference>
<comment type="caution">
    <text evidence="2">The sequence shown here is derived from an EMBL/GenBank/DDBJ whole genome shotgun (WGS) entry which is preliminary data.</text>
</comment>
<proteinExistence type="predicted"/>
<keyword evidence="1" id="KW-0472">Membrane</keyword>
<dbReference type="STRING" id="1666911.HLUCCA11_06770"/>
<feature type="transmembrane region" description="Helical" evidence="1">
    <location>
        <begin position="244"/>
        <end position="268"/>
    </location>
</feature>
<evidence type="ECO:0000313" key="3">
    <source>
        <dbReference type="Proteomes" id="UP000050465"/>
    </source>
</evidence>
<keyword evidence="1" id="KW-0812">Transmembrane</keyword>
<feature type="transmembrane region" description="Helical" evidence="1">
    <location>
        <begin position="148"/>
        <end position="174"/>
    </location>
</feature>
<dbReference type="PANTHER" id="PTHR33802">
    <property type="entry name" value="SI:CH211-161H7.5-RELATED"/>
    <property type="match status" value="1"/>
</dbReference>
<dbReference type="InterPro" id="IPR038330">
    <property type="entry name" value="TspO/MBR-related_sf"/>
</dbReference>
<accession>A0A0P7ZMI4</accession>
<dbReference type="PATRIC" id="fig|1666911.3.peg.4950"/>
<protein>
    <submittedName>
        <fullName evidence="2">TspO-related protein</fullName>
    </submittedName>
</protein>
<feature type="transmembrane region" description="Helical" evidence="1">
    <location>
        <begin position="90"/>
        <end position="110"/>
    </location>
</feature>